<dbReference type="AlphaFoldDB" id="A0A1I5XFG8"/>
<dbReference type="EMBL" id="FOWC01000010">
    <property type="protein sequence ID" value="SFQ30711.1"/>
    <property type="molecule type" value="Genomic_DNA"/>
</dbReference>
<proteinExistence type="predicted"/>
<dbReference type="Proteomes" id="UP000199137">
    <property type="component" value="Unassembled WGS sequence"/>
</dbReference>
<accession>A0A1I5XFG8</accession>
<gene>
    <name evidence="1" type="ORF">SAMN05421854_110197</name>
</gene>
<sequence length="158" mass="18153">MWFAWWIRVPSGREATRLYLRLAAMVDASRDLQTFVSFRPDGRRLLRCYKRRFYRAIFRHRLDEDMDPPTVDEPGYASGDMFVLHPFTNLVWKVQQSELVDETGAMVDSPADLGAPKAPRVAKTVWFAFRTGHGFATAAELRELLADLDNARAAEETD</sequence>
<evidence type="ECO:0000313" key="2">
    <source>
        <dbReference type="Proteomes" id="UP000199137"/>
    </source>
</evidence>
<evidence type="ECO:0000313" key="1">
    <source>
        <dbReference type="EMBL" id="SFQ30711.1"/>
    </source>
</evidence>
<protein>
    <submittedName>
        <fullName evidence="1">Uncharacterized protein</fullName>
    </submittedName>
</protein>
<reference evidence="2" key="1">
    <citation type="submission" date="2016-10" db="EMBL/GenBank/DDBJ databases">
        <authorList>
            <person name="Varghese N."/>
            <person name="Submissions S."/>
        </authorList>
    </citation>
    <scope>NUCLEOTIDE SEQUENCE [LARGE SCALE GENOMIC DNA]</scope>
    <source>
        <strain evidence="2">DSM 44637</strain>
    </source>
</reference>
<organism evidence="1 2">
    <name type="scientific">Amycolatopsis rubida</name>
    <dbReference type="NCBI Taxonomy" id="112413"/>
    <lineage>
        <taxon>Bacteria</taxon>
        <taxon>Bacillati</taxon>
        <taxon>Actinomycetota</taxon>
        <taxon>Actinomycetes</taxon>
        <taxon>Pseudonocardiales</taxon>
        <taxon>Pseudonocardiaceae</taxon>
        <taxon>Amycolatopsis</taxon>
    </lineage>
</organism>
<name>A0A1I5XFG8_9PSEU</name>
<dbReference type="STRING" id="112413.SAMN05421854_110197"/>